<evidence type="ECO:0000256" key="13">
    <source>
        <dbReference type="SAM" id="Phobius"/>
    </source>
</evidence>
<dbReference type="PANTHER" id="PTHR43531">
    <property type="entry name" value="PROTEIN ICFG"/>
    <property type="match status" value="1"/>
</dbReference>
<dbReference type="FunFam" id="1.10.287.950:FF:000001">
    <property type="entry name" value="Methyl-accepting chemotaxis sensory transducer"/>
    <property type="match status" value="1"/>
</dbReference>
<keyword evidence="3" id="KW-0488">Methylation</keyword>
<dbReference type="Gene3D" id="1.10.287.950">
    <property type="entry name" value="Methyl-accepting chemotaxis protein"/>
    <property type="match status" value="1"/>
</dbReference>
<dbReference type="PROSITE" id="PS50885">
    <property type="entry name" value="HAMP"/>
    <property type="match status" value="1"/>
</dbReference>
<feature type="domain" description="Methyl-accepting transducer" evidence="14">
    <location>
        <begin position="285"/>
        <end position="514"/>
    </location>
</feature>
<dbReference type="SMART" id="SM00283">
    <property type="entry name" value="MA"/>
    <property type="match status" value="1"/>
</dbReference>
<dbReference type="Proteomes" id="UP000501648">
    <property type="component" value="Chromosome"/>
</dbReference>
<dbReference type="CDD" id="cd11386">
    <property type="entry name" value="MCP_signal"/>
    <property type="match status" value="1"/>
</dbReference>
<dbReference type="GO" id="GO:0005886">
    <property type="term" value="C:plasma membrane"/>
    <property type="evidence" value="ECO:0007669"/>
    <property type="project" value="UniProtKB-SubCell"/>
</dbReference>
<feature type="compositionally biased region" description="Low complexity" evidence="12">
    <location>
        <begin position="537"/>
        <end position="550"/>
    </location>
</feature>
<dbReference type="Pfam" id="PF00672">
    <property type="entry name" value="HAMP"/>
    <property type="match status" value="1"/>
</dbReference>
<feature type="transmembrane region" description="Helical" evidence="13">
    <location>
        <begin position="204"/>
        <end position="227"/>
    </location>
</feature>
<dbReference type="GO" id="GO:0004888">
    <property type="term" value="F:transmembrane signaling receptor activity"/>
    <property type="evidence" value="ECO:0007669"/>
    <property type="project" value="InterPro"/>
</dbReference>
<evidence type="ECO:0000256" key="8">
    <source>
        <dbReference type="ARBA" id="ARBA00023136"/>
    </source>
</evidence>
<dbReference type="InterPro" id="IPR051310">
    <property type="entry name" value="MCP_chemotaxis"/>
</dbReference>
<evidence type="ECO:0000259" key="14">
    <source>
        <dbReference type="PROSITE" id="PS50111"/>
    </source>
</evidence>
<evidence type="ECO:0000256" key="6">
    <source>
        <dbReference type="ARBA" id="ARBA00022692"/>
    </source>
</evidence>
<dbReference type="Pfam" id="PF00015">
    <property type="entry name" value="MCPsignal"/>
    <property type="match status" value="1"/>
</dbReference>
<sequence length="570" mass="61022">MPSAGQSGLAKILAKLSIRVRLMLAMGFLAVLLVSSGTVGLVAIRASNHQMRSLYEDRLVAYAYLEEIESLLEGSNNGIYGIITLDSSEGWNPDEIDQRLDKIEKRLGTVAPVIKSYQATYLTAEEALLLDKFLGLQQRFVQEGVQPAIAALRKRSFQTADDIHGGAMRKIWEETRATLNQLKELQIRVGRELYEKEQDDYARLMFIVSSAMVAGIVLAVVEAMLLIRAISRPLGQAVEVAQAVAAGDLSREVMVRSQDETGQVMQALKEMTARLHHIVSTVRASTDTITKAAHDIASGNQDLAARTEQQAASLEQTASAMAQLTSTVKQNADNASQANQLAASASEVATRGGDVVREVVDTMTSINQSSNRIVDIIGVIDGIAFQTNILALNAAVEAARAGEQGRGFAVVAAEVRSLAQRAAAAAREIKDLIDDSVDKVGKGSALVNQAGQTMEEVVHSVRKVTDMVAEISAASQEQSNGIQEVDRAIVLMDSSTQQNAALVQQATAAATALQQQAQKLEQALCVFRLDDINRTGTVTSVPPVQSPQVSRATSSEAAERVPGKGGLLLP</sequence>
<keyword evidence="2" id="KW-1003">Cell membrane</keyword>
<dbReference type="Pfam" id="PF02203">
    <property type="entry name" value="TarH"/>
    <property type="match status" value="1"/>
</dbReference>
<dbReference type="AlphaFoldDB" id="A0A6M3ZX75"/>
<evidence type="ECO:0000313" key="17">
    <source>
        <dbReference type="Proteomes" id="UP000501648"/>
    </source>
</evidence>
<organism evidence="16 17">
    <name type="scientific">Herbaspirillum rubrisubalbicans Os34</name>
    <dbReference type="NCBI Taxonomy" id="1235827"/>
    <lineage>
        <taxon>Bacteria</taxon>
        <taxon>Pseudomonadati</taxon>
        <taxon>Pseudomonadota</taxon>
        <taxon>Betaproteobacteria</taxon>
        <taxon>Burkholderiales</taxon>
        <taxon>Oxalobacteraceae</taxon>
        <taxon>Herbaspirillum</taxon>
    </lineage>
</organism>
<evidence type="ECO:0000256" key="5">
    <source>
        <dbReference type="ARBA" id="ARBA00022519"/>
    </source>
</evidence>
<dbReference type="InterPro" id="IPR003122">
    <property type="entry name" value="Tar_rcpt_lig-bd"/>
</dbReference>
<comment type="similarity">
    <text evidence="10">Belongs to the methyl-accepting chemotaxis (MCP) protein family.</text>
</comment>
<keyword evidence="8 13" id="KW-0472">Membrane</keyword>
<dbReference type="SUPFAM" id="SSF58104">
    <property type="entry name" value="Methyl-accepting chemotaxis protein (MCP) signaling domain"/>
    <property type="match status" value="1"/>
</dbReference>
<keyword evidence="4" id="KW-0145">Chemotaxis</keyword>
<feature type="domain" description="HAMP" evidence="15">
    <location>
        <begin position="228"/>
        <end position="280"/>
    </location>
</feature>
<dbReference type="PRINTS" id="PR00260">
    <property type="entry name" value="CHEMTRNSDUCR"/>
</dbReference>
<keyword evidence="9 11" id="KW-0807">Transducer</keyword>
<dbReference type="RefSeq" id="WP_017452541.1">
    <property type="nucleotide sequence ID" value="NZ_CP008956.1"/>
</dbReference>
<evidence type="ECO:0000313" key="16">
    <source>
        <dbReference type="EMBL" id="QJQ02951.1"/>
    </source>
</evidence>
<evidence type="ECO:0000256" key="1">
    <source>
        <dbReference type="ARBA" id="ARBA00004429"/>
    </source>
</evidence>
<dbReference type="SMART" id="SM00304">
    <property type="entry name" value="HAMP"/>
    <property type="match status" value="1"/>
</dbReference>
<feature type="region of interest" description="Disordered" evidence="12">
    <location>
        <begin position="536"/>
        <end position="570"/>
    </location>
</feature>
<dbReference type="PANTHER" id="PTHR43531:SF14">
    <property type="entry name" value="METHYL-ACCEPTING CHEMOTAXIS PROTEIN I-RELATED"/>
    <property type="match status" value="1"/>
</dbReference>
<dbReference type="GO" id="GO:0007165">
    <property type="term" value="P:signal transduction"/>
    <property type="evidence" value="ECO:0007669"/>
    <property type="project" value="UniProtKB-KW"/>
</dbReference>
<evidence type="ECO:0000256" key="3">
    <source>
        <dbReference type="ARBA" id="ARBA00022481"/>
    </source>
</evidence>
<keyword evidence="5" id="KW-0997">Cell inner membrane</keyword>
<evidence type="ECO:0000256" key="2">
    <source>
        <dbReference type="ARBA" id="ARBA00022475"/>
    </source>
</evidence>
<keyword evidence="7 13" id="KW-1133">Transmembrane helix</keyword>
<evidence type="ECO:0000259" key="15">
    <source>
        <dbReference type="PROSITE" id="PS50885"/>
    </source>
</evidence>
<evidence type="ECO:0000256" key="9">
    <source>
        <dbReference type="ARBA" id="ARBA00023224"/>
    </source>
</evidence>
<evidence type="ECO:0000256" key="10">
    <source>
        <dbReference type="ARBA" id="ARBA00029447"/>
    </source>
</evidence>
<keyword evidence="6 13" id="KW-0812">Transmembrane</keyword>
<evidence type="ECO:0000256" key="12">
    <source>
        <dbReference type="SAM" id="MobiDB-lite"/>
    </source>
</evidence>
<dbReference type="PROSITE" id="PS50111">
    <property type="entry name" value="CHEMOTAXIS_TRANSDUC_2"/>
    <property type="match status" value="1"/>
</dbReference>
<protein>
    <submittedName>
        <fullName evidence="16">Methyl-accepting chemotaxis protein</fullName>
    </submittedName>
</protein>
<evidence type="ECO:0000256" key="4">
    <source>
        <dbReference type="ARBA" id="ARBA00022500"/>
    </source>
</evidence>
<comment type="subcellular location">
    <subcellularLocation>
        <location evidence="1">Cell inner membrane</location>
        <topology evidence="1">Multi-pass membrane protein</topology>
    </subcellularLocation>
</comment>
<name>A0A6M3ZX75_9BURK</name>
<dbReference type="InterPro" id="IPR003660">
    <property type="entry name" value="HAMP_dom"/>
</dbReference>
<feature type="transmembrane region" description="Helical" evidence="13">
    <location>
        <begin position="20"/>
        <end position="44"/>
    </location>
</feature>
<evidence type="ECO:0000256" key="11">
    <source>
        <dbReference type="PROSITE-ProRule" id="PRU00284"/>
    </source>
</evidence>
<dbReference type="GO" id="GO:0006935">
    <property type="term" value="P:chemotaxis"/>
    <property type="evidence" value="ECO:0007669"/>
    <property type="project" value="UniProtKB-KW"/>
</dbReference>
<evidence type="ECO:0000256" key="7">
    <source>
        <dbReference type="ARBA" id="ARBA00022989"/>
    </source>
</evidence>
<dbReference type="InterPro" id="IPR004090">
    <property type="entry name" value="Chemotax_Me-accpt_rcpt"/>
</dbReference>
<reference evidence="16 17" key="1">
    <citation type="journal article" date="2012" name="J. Bacteriol.">
        <title>Genome sequence of the pathogenic Herbaspirillum seropedicae strain Os34, isolated from rice roots.</title>
        <authorList>
            <person name="Ye W."/>
            <person name="Ye S."/>
            <person name="Liu J."/>
            <person name="Chang S."/>
            <person name="Chen M."/>
            <person name="Zhu B."/>
            <person name="Guo L."/>
            <person name="An Q."/>
        </authorList>
    </citation>
    <scope>NUCLEOTIDE SEQUENCE [LARGE SCALE GENOMIC DNA]</scope>
    <source>
        <strain evidence="16 17">Os34</strain>
    </source>
</reference>
<dbReference type="InterPro" id="IPR004089">
    <property type="entry name" value="MCPsignal_dom"/>
</dbReference>
<dbReference type="EMBL" id="CP008956">
    <property type="protein sequence ID" value="QJQ02951.1"/>
    <property type="molecule type" value="Genomic_DNA"/>
</dbReference>
<accession>A0A6M3ZX75</accession>
<gene>
    <name evidence="16" type="ORF">C798_22810</name>
</gene>
<proteinExistence type="inferred from homology"/>